<evidence type="ECO:0000313" key="2">
    <source>
        <dbReference type="EMBL" id="QDU92921.1"/>
    </source>
</evidence>
<sequence precursor="true">MTRLIACFFAAMILAKTPGLDAVAADAAPSCFLIGNSLTWDTVPERLDGDVQWHVDCGVTLPYIQGNPEKPCVQSSKLWPAALREKQYDLVSVQPHYGSTLAQDVEVISGWMALQPQAVFVLHSGWAWQDKVDAEFTSYAVPQAMEHSPVYLRALRAELQRLHPDREIRLTLAQNLLAQISADIAAGQAPWRKLSDLYRDKIHLTYDQGRYLMHNAMRRAMGQKQSAAGFDTTDAAGRAYLNSVLAMLDTAPADRQLLTKILSLDTTDRASLIGQLSDKKLQSQMTALLPEIDKAAIVRRQTLTLEKEIDLVGGKLVCTPSGPQWLYLATGDQGMEIFDVPATIDLYNGNNPLKGKGGKNEQVTDAWLPRLRGLTTLQKLDLANCAIQGDGLKNISQLTSLRELNLTLTPVADDALEHLSGLTGLRSLGLASTQCTGSGFVHLKGLRQLENVNFHYTPLNDAGLAAISQLPISDRLWFAHTHFTDQGAATLASLKQLKRCGMGSKEKDSSGEAVSALTGLPLEDLALLDNQATDTGIGYACKIPTLLRLDVSYAPTVTDAALKNVAQLPLLEEFKLGNSQITDAGLLQLAASPSLKKLTLRGSKKITPAGLDQLRKARPELTIESP</sequence>
<dbReference type="Gene3D" id="3.40.50.1110">
    <property type="entry name" value="SGNH hydrolase"/>
    <property type="match status" value="1"/>
</dbReference>
<gene>
    <name evidence="2" type="ORF">Pla8534_06940</name>
</gene>
<dbReference type="InterPro" id="IPR001611">
    <property type="entry name" value="Leu-rich_rpt"/>
</dbReference>
<feature type="chain" id="PRO_5022202386" evidence="1">
    <location>
        <begin position="25"/>
        <end position="626"/>
    </location>
</feature>
<dbReference type="OrthoDB" id="227157at2"/>
<organism evidence="2 3">
    <name type="scientific">Lignipirellula cremea</name>
    <dbReference type="NCBI Taxonomy" id="2528010"/>
    <lineage>
        <taxon>Bacteria</taxon>
        <taxon>Pseudomonadati</taxon>
        <taxon>Planctomycetota</taxon>
        <taxon>Planctomycetia</taxon>
        <taxon>Pirellulales</taxon>
        <taxon>Pirellulaceae</taxon>
        <taxon>Lignipirellula</taxon>
    </lineage>
</organism>
<feature type="signal peptide" evidence="1">
    <location>
        <begin position="1"/>
        <end position="24"/>
    </location>
</feature>
<dbReference type="InterPro" id="IPR036514">
    <property type="entry name" value="SGNH_hydro_sf"/>
</dbReference>
<dbReference type="GO" id="GO:0031146">
    <property type="term" value="P:SCF-dependent proteasomal ubiquitin-dependent protein catabolic process"/>
    <property type="evidence" value="ECO:0007669"/>
    <property type="project" value="TreeGrafter"/>
</dbReference>
<dbReference type="SUPFAM" id="SSF52047">
    <property type="entry name" value="RNI-like"/>
    <property type="match status" value="1"/>
</dbReference>
<keyword evidence="3" id="KW-1185">Reference proteome</keyword>
<dbReference type="Proteomes" id="UP000317648">
    <property type="component" value="Chromosome"/>
</dbReference>
<dbReference type="KEGG" id="lcre:Pla8534_06940"/>
<accession>A0A518DM75</accession>
<dbReference type="PANTHER" id="PTHR13318:SF105">
    <property type="entry name" value="F-BOX_LRR-REPEAT PROTEIN 3"/>
    <property type="match status" value="1"/>
</dbReference>
<evidence type="ECO:0000256" key="1">
    <source>
        <dbReference type="SAM" id="SignalP"/>
    </source>
</evidence>
<evidence type="ECO:0000313" key="3">
    <source>
        <dbReference type="Proteomes" id="UP000317648"/>
    </source>
</evidence>
<keyword evidence="1" id="KW-0732">Signal</keyword>
<dbReference type="AlphaFoldDB" id="A0A518DM75"/>
<reference evidence="2 3" key="1">
    <citation type="submission" date="2019-02" db="EMBL/GenBank/DDBJ databases">
        <title>Deep-cultivation of Planctomycetes and their phenomic and genomic characterization uncovers novel biology.</title>
        <authorList>
            <person name="Wiegand S."/>
            <person name="Jogler M."/>
            <person name="Boedeker C."/>
            <person name="Pinto D."/>
            <person name="Vollmers J."/>
            <person name="Rivas-Marin E."/>
            <person name="Kohn T."/>
            <person name="Peeters S.H."/>
            <person name="Heuer A."/>
            <person name="Rast P."/>
            <person name="Oberbeckmann S."/>
            <person name="Bunk B."/>
            <person name="Jeske O."/>
            <person name="Meyerdierks A."/>
            <person name="Storesund J.E."/>
            <person name="Kallscheuer N."/>
            <person name="Luecker S."/>
            <person name="Lage O.M."/>
            <person name="Pohl T."/>
            <person name="Merkel B.J."/>
            <person name="Hornburger P."/>
            <person name="Mueller R.-W."/>
            <person name="Bruemmer F."/>
            <person name="Labrenz M."/>
            <person name="Spormann A.M."/>
            <person name="Op den Camp H."/>
            <person name="Overmann J."/>
            <person name="Amann R."/>
            <person name="Jetten M.S.M."/>
            <person name="Mascher T."/>
            <person name="Medema M.H."/>
            <person name="Devos D.P."/>
            <person name="Kaster A.-K."/>
            <person name="Ovreas L."/>
            <person name="Rohde M."/>
            <person name="Galperin M.Y."/>
            <person name="Jogler C."/>
        </authorList>
    </citation>
    <scope>NUCLEOTIDE SEQUENCE [LARGE SCALE GENOMIC DNA]</scope>
    <source>
        <strain evidence="2 3">Pla85_3_4</strain>
    </source>
</reference>
<dbReference type="InterPro" id="IPR032675">
    <property type="entry name" value="LRR_dom_sf"/>
</dbReference>
<dbReference type="EMBL" id="CP036433">
    <property type="protein sequence ID" value="QDU92921.1"/>
    <property type="molecule type" value="Genomic_DNA"/>
</dbReference>
<dbReference type="PANTHER" id="PTHR13318">
    <property type="entry name" value="PARTNER OF PAIRED, ISOFORM B-RELATED"/>
    <property type="match status" value="1"/>
</dbReference>
<dbReference type="GO" id="GO:0016788">
    <property type="term" value="F:hydrolase activity, acting on ester bonds"/>
    <property type="evidence" value="ECO:0007669"/>
    <property type="project" value="UniProtKB-ARBA"/>
</dbReference>
<protein>
    <submittedName>
        <fullName evidence="2">Leucine Rich repeats (2 copies)</fullName>
    </submittedName>
</protein>
<dbReference type="GO" id="GO:0019005">
    <property type="term" value="C:SCF ubiquitin ligase complex"/>
    <property type="evidence" value="ECO:0007669"/>
    <property type="project" value="TreeGrafter"/>
</dbReference>
<dbReference type="Pfam" id="PF13516">
    <property type="entry name" value="LRR_6"/>
    <property type="match status" value="1"/>
</dbReference>
<dbReference type="RefSeq" id="WP_145049285.1">
    <property type="nucleotide sequence ID" value="NZ_CP036433.1"/>
</dbReference>
<name>A0A518DM75_9BACT</name>
<proteinExistence type="predicted"/>
<dbReference type="Gene3D" id="3.80.10.10">
    <property type="entry name" value="Ribonuclease Inhibitor"/>
    <property type="match status" value="2"/>
</dbReference>